<evidence type="ECO:0000313" key="12">
    <source>
        <dbReference type="EMBL" id="KAG7358991.1"/>
    </source>
</evidence>
<feature type="transmembrane region" description="Helical" evidence="10">
    <location>
        <begin position="581"/>
        <end position="608"/>
    </location>
</feature>
<accession>A0A9K3PTL6</accession>
<dbReference type="EMBL" id="JAGRRH010000014">
    <property type="protein sequence ID" value="KAG7358991.1"/>
    <property type="molecule type" value="Genomic_DNA"/>
</dbReference>
<dbReference type="GO" id="GO:0038039">
    <property type="term" value="C:G protein-coupled receptor heterodimeric complex"/>
    <property type="evidence" value="ECO:0007669"/>
    <property type="project" value="TreeGrafter"/>
</dbReference>
<feature type="region of interest" description="Disordered" evidence="9">
    <location>
        <begin position="876"/>
        <end position="902"/>
    </location>
</feature>
<evidence type="ECO:0000259" key="11">
    <source>
        <dbReference type="PROSITE" id="PS50259"/>
    </source>
</evidence>
<feature type="transmembrane region" description="Helical" evidence="10">
    <location>
        <begin position="753"/>
        <end position="771"/>
    </location>
</feature>
<keyword evidence="4" id="KW-0297">G-protein coupled receptor</keyword>
<organism evidence="12 13">
    <name type="scientific">Nitzschia inconspicua</name>
    <dbReference type="NCBI Taxonomy" id="303405"/>
    <lineage>
        <taxon>Eukaryota</taxon>
        <taxon>Sar</taxon>
        <taxon>Stramenopiles</taxon>
        <taxon>Ochrophyta</taxon>
        <taxon>Bacillariophyta</taxon>
        <taxon>Bacillariophyceae</taxon>
        <taxon>Bacillariophycidae</taxon>
        <taxon>Bacillariales</taxon>
        <taxon>Bacillariaceae</taxon>
        <taxon>Nitzschia</taxon>
    </lineage>
</organism>
<keyword evidence="6 12" id="KW-0675">Receptor</keyword>
<name>A0A9K3PTL6_9STRA</name>
<keyword evidence="8" id="KW-0807">Transducer</keyword>
<gene>
    <name evidence="12" type="ORF">IV203_015580</name>
</gene>
<evidence type="ECO:0000256" key="4">
    <source>
        <dbReference type="ARBA" id="ARBA00023040"/>
    </source>
</evidence>
<keyword evidence="2 10" id="KW-0812">Transmembrane</keyword>
<evidence type="ECO:0000256" key="3">
    <source>
        <dbReference type="ARBA" id="ARBA00022989"/>
    </source>
</evidence>
<evidence type="ECO:0000256" key="5">
    <source>
        <dbReference type="ARBA" id="ARBA00023136"/>
    </source>
</evidence>
<dbReference type="PANTHER" id="PTHR10519:SF20">
    <property type="entry name" value="G-PROTEIN COUPLED RECEPTOR 156-RELATED"/>
    <property type="match status" value="1"/>
</dbReference>
<evidence type="ECO:0000256" key="2">
    <source>
        <dbReference type="ARBA" id="ARBA00022692"/>
    </source>
</evidence>
<feature type="compositionally biased region" description="Polar residues" evidence="9">
    <location>
        <begin position="992"/>
        <end position="1001"/>
    </location>
</feature>
<dbReference type="InterPro" id="IPR002455">
    <property type="entry name" value="GPCR3_GABA-B"/>
</dbReference>
<dbReference type="GO" id="GO:0004965">
    <property type="term" value="F:G protein-coupled GABA receptor activity"/>
    <property type="evidence" value="ECO:0007669"/>
    <property type="project" value="InterPro"/>
</dbReference>
<dbReference type="Proteomes" id="UP000693970">
    <property type="component" value="Unassembled WGS sequence"/>
</dbReference>
<dbReference type="Pfam" id="PF00003">
    <property type="entry name" value="7tm_3"/>
    <property type="match status" value="1"/>
</dbReference>
<feature type="transmembrane region" description="Helical" evidence="10">
    <location>
        <begin position="783"/>
        <end position="801"/>
    </location>
</feature>
<feature type="transmembrane region" description="Helical" evidence="10">
    <location>
        <begin position="713"/>
        <end position="733"/>
    </location>
</feature>
<dbReference type="GO" id="GO:0007214">
    <property type="term" value="P:gamma-aminobutyric acid signaling pathway"/>
    <property type="evidence" value="ECO:0007669"/>
    <property type="project" value="TreeGrafter"/>
</dbReference>
<protein>
    <submittedName>
        <fullName evidence="12">7 transmembrane sweet-taste receptor of 3 GCPR-domain containing protein</fullName>
    </submittedName>
</protein>
<reference evidence="12" key="2">
    <citation type="submission" date="2021-04" db="EMBL/GenBank/DDBJ databases">
        <authorList>
            <person name="Podell S."/>
        </authorList>
    </citation>
    <scope>NUCLEOTIDE SEQUENCE</scope>
    <source>
        <strain evidence="12">Hildebrandi</strain>
    </source>
</reference>
<keyword evidence="3 10" id="KW-1133">Transmembrane helix</keyword>
<feature type="domain" description="G-protein coupled receptors family 3 profile" evidence="11">
    <location>
        <begin position="551"/>
        <end position="804"/>
    </location>
</feature>
<feature type="transmembrane region" description="Helical" evidence="10">
    <location>
        <begin position="551"/>
        <end position="574"/>
    </location>
</feature>
<keyword evidence="5 10" id="KW-0472">Membrane</keyword>
<comment type="caution">
    <text evidence="12">The sequence shown here is derived from an EMBL/GenBank/DDBJ whole genome shotgun (WGS) entry which is preliminary data.</text>
</comment>
<evidence type="ECO:0000256" key="9">
    <source>
        <dbReference type="SAM" id="MobiDB-lite"/>
    </source>
</evidence>
<feature type="transmembrane region" description="Helical" evidence="10">
    <location>
        <begin position="661"/>
        <end position="682"/>
    </location>
</feature>
<feature type="compositionally biased region" description="Low complexity" evidence="9">
    <location>
        <begin position="882"/>
        <end position="898"/>
    </location>
</feature>
<evidence type="ECO:0000256" key="10">
    <source>
        <dbReference type="SAM" id="Phobius"/>
    </source>
</evidence>
<evidence type="ECO:0000256" key="8">
    <source>
        <dbReference type="ARBA" id="ARBA00023224"/>
    </source>
</evidence>
<evidence type="ECO:0000256" key="7">
    <source>
        <dbReference type="ARBA" id="ARBA00023180"/>
    </source>
</evidence>
<dbReference type="PROSITE" id="PS50259">
    <property type="entry name" value="G_PROTEIN_RECEP_F3_4"/>
    <property type="match status" value="1"/>
</dbReference>
<feature type="region of interest" description="Disordered" evidence="9">
    <location>
        <begin position="959"/>
        <end position="1011"/>
    </location>
</feature>
<reference evidence="12" key="1">
    <citation type="journal article" date="2021" name="Sci. Rep.">
        <title>Diploid genomic architecture of Nitzschia inconspicua, an elite biomass production diatom.</title>
        <authorList>
            <person name="Oliver A."/>
            <person name="Podell S."/>
            <person name="Pinowska A."/>
            <person name="Traller J.C."/>
            <person name="Smith S.R."/>
            <person name="McClure R."/>
            <person name="Beliaev A."/>
            <person name="Bohutskyi P."/>
            <person name="Hill E.A."/>
            <person name="Rabines A."/>
            <person name="Zheng H."/>
            <person name="Allen L.Z."/>
            <person name="Kuo A."/>
            <person name="Grigoriev I.V."/>
            <person name="Allen A.E."/>
            <person name="Hazlebeck D."/>
            <person name="Allen E.E."/>
        </authorList>
    </citation>
    <scope>NUCLEOTIDE SEQUENCE</scope>
    <source>
        <strain evidence="12">Hildebrandi</strain>
    </source>
</reference>
<evidence type="ECO:0000256" key="6">
    <source>
        <dbReference type="ARBA" id="ARBA00023170"/>
    </source>
</evidence>
<feature type="transmembrane region" description="Helical" evidence="10">
    <location>
        <begin position="620"/>
        <end position="640"/>
    </location>
</feature>
<keyword evidence="7" id="KW-0325">Glycoprotein</keyword>
<dbReference type="OrthoDB" id="46290at2759"/>
<evidence type="ECO:0000313" key="13">
    <source>
        <dbReference type="Proteomes" id="UP000693970"/>
    </source>
</evidence>
<dbReference type="AlphaFoldDB" id="A0A9K3PTL6"/>
<sequence>MILRPYNRRRQRQQPSLAERPLLYRAASSVVCLFLFSLCSQPQTSFAAISCKSNEECQQTLQRPESYCKEDGFCSNPFVKGCLATLMKNNSHTIDGNDGPTRICNTDDTTDEHCISSSYIDFQYPEIRIHNGNWESSIFFAWVLQIVLMEILKVPATVGLTTNTTAKSSFYSLDNTLEYSAEAYPFDALENAVDCHLHDRPCTQVLPEVWKGQANEVKEAMRKGNIEPVEGNGAVGKGSWYIPEFAARDDSSLVSVYGLQGENNRHKLANAFRRPTTWLEYCQEVSLTRCERGDPVAAFFPSTPEQEQHYFHPQFFKGYFRLTPENNCTENPSNCTGYIVGPSCTWSTNVDAQLYWNNIILKPDGPILPNGGYEYLSMVEIWKAANATRSPLIMWWWKPDALVEEFFGSSSSFQQVLLPEATETCSLNRVDTEARCSDDIWQRRGDERGACDQEFHALLRVVSLSFQQQALAEPLDTKSPGYGLVKNLKLSDLELNAMLRSWVGKRVDPFGNDAREAVCSWVVENYDNLLEFLPPGYPKQIDMVDSYEEGYMIGALVCAVVASLAVIVIAAASYKYRHRRVIVYAQLHILLFILLGFFLISIGAILLAVVPTPAICMAQIWLVNLGYSVHLIPLLVKVAAINKIMSSAKKMKRVKIKKEQMLKVMGGLLLLVVIYLIVWSAVDPVKVVEQRTVTNATSTVVEECITCSSQNYFWYYIAIGFQGLLLIIASALAFQSRDTIPEFDESRTLGTMIYSHSLFMALRCIIMLFDVREILQPGVSSAVLSYLLSLDTITAMGIYLVPKLLQARASQDIVHQRRAALGGVHTSFAVGNIEAMAAQSVLCSQASVPPKIAMRQGRGFLASSQLGDVTPDLASSASVVHSGSNNSSLQRSSGSSLQLVQTASQLARPQPVSQLMETSAYPADSTLIYEESQDVLKQHPISRQEMNLGDAEMMVEEEVRSSTADSDEFDLGGPRFRSSRFNTETDEGPASPLTSSITSPELTADEEGKTK</sequence>
<evidence type="ECO:0000256" key="1">
    <source>
        <dbReference type="ARBA" id="ARBA00004141"/>
    </source>
</evidence>
<dbReference type="PANTHER" id="PTHR10519">
    <property type="entry name" value="GABA-B RECEPTOR"/>
    <property type="match status" value="1"/>
</dbReference>
<comment type="subcellular location">
    <subcellularLocation>
        <location evidence="1">Membrane</location>
        <topology evidence="1">Multi-pass membrane protein</topology>
    </subcellularLocation>
</comment>
<keyword evidence="13" id="KW-1185">Reference proteome</keyword>
<proteinExistence type="predicted"/>
<dbReference type="InterPro" id="IPR017978">
    <property type="entry name" value="GPCR_3_C"/>
</dbReference>